<dbReference type="NCBIfam" id="TIGR01093">
    <property type="entry name" value="aroD"/>
    <property type="match status" value="1"/>
</dbReference>
<dbReference type="SUPFAM" id="SSF51569">
    <property type="entry name" value="Aldolase"/>
    <property type="match status" value="1"/>
</dbReference>
<keyword evidence="6" id="KW-0456">Lyase</keyword>
<dbReference type="CDD" id="cd01065">
    <property type="entry name" value="NAD_bind_Shikimate_DH"/>
    <property type="match status" value="1"/>
</dbReference>
<dbReference type="Gene3D" id="3.40.50.10860">
    <property type="entry name" value="Leucine Dehydrogenase, chain A, domain 1"/>
    <property type="match status" value="1"/>
</dbReference>
<dbReference type="InParanoid" id="D8S7P3"/>
<dbReference type="InterPro" id="IPR041121">
    <property type="entry name" value="SDH_C"/>
</dbReference>
<dbReference type="InterPro" id="IPR013785">
    <property type="entry name" value="Aldolase_TIM"/>
</dbReference>
<gene>
    <name evidence="10" type="ORF">SELMODRAFT_233322</name>
</gene>
<dbReference type="UniPathway" id="UPA00053">
    <property type="reaction ID" value="UER00087"/>
</dbReference>
<dbReference type="FunFam" id="3.20.20.70:FF:000142">
    <property type="entry name" value="bifunctional 3-dehydroquinate dehydratase/shikimate dehydrogenase, chloroplastic"/>
    <property type="match status" value="1"/>
</dbReference>
<dbReference type="Gene3D" id="3.40.50.720">
    <property type="entry name" value="NAD(P)-binding Rossmann-like Domain"/>
    <property type="match status" value="1"/>
</dbReference>
<evidence type="ECO:0000256" key="1">
    <source>
        <dbReference type="ARBA" id="ARBA00012962"/>
    </source>
</evidence>
<dbReference type="Pfam" id="PF18317">
    <property type="entry name" value="SDH_C"/>
    <property type="match status" value="1"/>
</dbReference>
<dbReference type="GO" id="GO:0019632">
    <property type="term" value="P:shikimate metabolic process"/>
    <property type="evidence" value="ECO:0000318"/>
    <property type="project" value="GO_Central"/>
</dbReference>
<keyword evidence="4" id="KW-0560">Oxidoreductase</keyword>
<dbReference type="InterPro" id="IPR006151">
    <property type="entry name" value="Shikm_DH/Glu-tRNA_Rdtase"/>
</dbReference>
<dbReference type="GO" id="GO:0009423">
    <property type="term" value="P:chorismate biosynthetic process"/>
    <property type="evidence" value="ECO:0000318"/>
    <property type="project" value="GO_Central"/>
</dbReference>
<dbReference type="GO" id="GO:0008652">
    <property type="term" value="P:amino acid biosynthetic process"/>
    <property type="evidence" value="ECO:0007669"/>
    <property type="project" value="UniProtKB-KW"/>
</dbReference>
<dbReference type="InterPro" id="IPR013708">
    <property type="entry name" value="Shikimate_DH-bd_N"/>
</dbReference>
<reference evidence="10 11" key="1">
    <citation type="journal article" date="2011" name="Science">
        <title>The Selaginella genome identifies genetic changes associated with the evolution of vascular plants.</title>
        <authorList>
            <person name="Banks J.A."/>
            <person name="Nishiyama T."/>
            <person name="Hasebe M."/>
            <person name="Bowman J.L."/>
            <person name="Gribskov M."/>
            <person name="dePamphilis C."/>
            <person name="Albert V.A."/>
            <person name="Aono N."/>
            <person name="Aoyama T."/>
            <person name="Ambrose B.A."/>
            <person name="Ashton N.W."/>
            <person name="Axtell M.J."/>
            <person name="Barker E."/>
            <person name="Barker M.S."/>
            <person name="Bennetzen J.L."/>
            <person name="Bonawitz N.D."/>
            <person name="Chapple C."/>
            <person name="Cheng C."/>
            <person name="Correa L.G."/>
            <person name="Dacre M."/>
            <person name="DeBarry J."/>
            <person name="Dreyer I."/>
            <person name="Elias M."/>
            <person name="Engstrom E.M."/>
            <person name="Estelle M."/>
            <person name="Feng L."/>
            <person name="Finet C."/>
            <person name="Floyd S.K."/>
            <person name="Frommer W.B."/>
            <person name="Fujita T."/>
            <person name="Gramzow L."/>
            <person name="Gutensohn M."/>
            <person name="Harholt J."/>
            <person name="Hattori M."/>
            <person name="Heyl A."/>
            <person name="Hirai T."/>
            <person name="Hiwatashi Y."/>
            <person name="Ishikawa M."/>
            <person name="Iwata M."/>
            <person name="Karol K.G."/>
            <person name="Koehler B."/>
            <person name="Kolukisaoglu U."/>
            <person name="Kubo M."/>
            <person name="Kurata T."/>
            <person name="Lalonde S."/>
            <person name="Li K."/>
            <person name="Li Y."/>
            <person name="Litt A."/>
            <person name="Lyons E."/>
            <person name="Manning G."/>
            <person name="Maruyama T."/>
            <person name="Michael T.P."/>
            <person name="Mikami K."/>
            <person name="Miyazaki S."/>
            <person name="Morinaga S."/>
            <person name="Murata T."/>
            <person name="Mueller-Roeber B."/>
            <person name="Nelson D.R."/>
            <person name="Obara M."/>
            <person name="Oguri Y."/>
            <person name="Olmstead R.G."/>
            <person name="Onodera N."/>
            <person name="Petersen B.L."/>
            <person name="Pils B."/>
            <person name="Prigge M."/>
            <person name="Rensing S.A."/>
            <person name="Riano-Pachon D.M."/>
            <person name="Roberts A.W."/>
            <person name="Sato Y."/>
            <person name="Scheller H.V."/>
            <person name="Schulz B."/>
            <person name="Schulz C."/>
            <person name="Shakirov E.V."/>
            <person name="Shibagaki N."/>
            <person name="Shinohara N."/>
            <person name="Shippen D.E."/>
            <person name="Soerensen I."/>
            <person name="Sotooka R."/>
            <person name="Sugimoto N."/>
            <person name="Sugita M."/>
            <person name="Sumikawa N."/>
            <person name="Tanurdzic M."/>
            <person name="Theissen G."/>
            <person name="Ulvskov P."/>
            <person name="Wakazuki S."/>
            <person name="Weng J.K."/>
            <person name="Willats W.W."/>
            <person name="Wipf D."/>
            <person name="Wolf P.G."/>
            <person name="Yang L."/>
            <person name="Zimmer A.D."/>
            <person name="Zhu Q."/>
            <person name="Mitros T."/>
            <person name="Hellsten U."/>
            <person name="Loque D."/>
            <person name="Otillar R."/>
            <person name="Salamov A."/>
            <person name="Schmutz J."/>
            <person name="Shapiro H."/>
            <person name="Lindquist E."/>
            <person name="Lucas S."/>
            <person name="Rokhsar D."/>
            <person name="Grigoriev I.V."/>
        </authorList>
    </citation>
    <scope>NUCLEOTIDE SEQUENCE [LARGE SCALE GENOMIC DNA]</scope>
</reference>
<accession>D8S7P3</accession>
<evidence type="ECO:0000256" key="3">
    <source>
        <dbReference type="ARBA" id="ARBA00022857"/>
    </source>
</evidence>
<sequence>MLCAPLVAESVEEMLHQIKAAKASGADVVELRVDYINSFQPGVDLPRLIEGRVLPVIITYRPNWEGGLYEGDEAARVAALSLAIELQADFIDVELQVAEDFIASQSSKRSSSSTRIIVSNHNYHTTPSSEEIGRLVARMQATGADIIKFVTTANNVVDSANVFRVLAHTQVPTIALVMGQKGLISRLLSPKFGGFLTFGTLSSGKESAPGQPTLTDLVRTYRLREMDCDTRVYGIIGNPVGHSKGPYLHNPAFEAIGYNAVYLPFLVDNLAEFLSVYSAPDFGGFSVTIPFKEDALKCCDEVESSAKAIGAVNTIIRRADGKFVGYNTDCEAAISAIEDGVRESGYHGSQPLSGKLCVVIGAGGAGKALAFGAKHRGARVVIANRNFERAKVLAESVGAEAISLETLSSFQPETGMILANSTSVGMQPNAALKGYSVVFDAVYTPLETRLLREAKESGAVVVSGLEMFIRQAIGQFELFTGQPAPKSVMREIVAKMAP</sequence>
<name>D8S7P3_SELML</name>
<dbReference type="InterPro" id="IPR036291">
    <property type="entry name" value="NAD(P)-bd_dom_sf"/>
</dbReference>
<dbReference type="PANTHER" id="PTHR21089">
    <property type="entry name" value="SHIKIMATE DEHYDROGENASE"/>
    <property type="match status" value="1"/>
</dbReference>
<dbReference type="FunCoup" id="D8S7P3">
    <property type="interactions" value="1291"/>
</dbReference>
<dbReference type="InterPro" id="IPR046346">
    <property type="entry name" value="Aminoacid_DH-like_N_sf"/>
</dbReference>
<dbReference type="GO" id="GO:0003855">
    <property type="term" value="F:3-dehydroquinate dehydratase activity"/>
    <property type="evidence" value="ECO:0007669"/>
    <property type="project" value="InterPro"/>
</dbReference>
<keyword evidence="3" id="KW-0521">NADP</keyword>
<keyword evidence="5" id="KW-0057">Aromatic amino acid biosynthesis</keyword>
<dbReference type="SUPFAM" id="SSF53223">
    <property type="entry name" value="Aminoacid dehydrogenase-like, N-terminal domain"/>
    <property type="match status" value="1"/>
</dbReference>
<evidence type="ECO:0000313" key="11">
    <source>
        <dbReference type="Proteomes" id="UP000001514"/>
    </source>
</evidence>
<dbReference type="CDD" id="cd00502">
    <property type="entry name" value="DHQase_I"/>
    <property type="match status" value="1"/>
</dbReference>
<dbReference type="PANTHER" id="PTHR21089:SF1">
    <property type="entry name" value="BIFUNCTIONAL 3-DEHYDROQUINATE DEHYDRATASE_SHIKIMATE DEHYDROGENASE, CHLOROPLASTIC"/>
    <property type="match status" value="1"/>
</dbReference>
<dbReference type="PROSITE" id="PS01028">
    <property type="entry name" value="DEHYDROQUINASE_I"/>
    <property type="match status" value="1"/>
</dbReference>
<dbReference type="AlphaFoldDB" id="D8S7P3"/>
<evidence type="ECO:0000256" key="2">
    <source>
        <dbReference type="ARBA" id="ARBA00022605"/>
    </source>
</evidence>
<dbReference type="EC" id="1.1.1.25" evidence="1"/>
<dbReference type="InterPro" id="IPR011342">
    <property type="entry name" value="Shikimate_DH"/>
</dbReference>
<dbReference type="Pfam" id="PF01488">
    <property type="entry name" value="Shikimate_DH"/>
    <property type="match status" value="1"/>
</dbReference>
<dbReference type="NCBIfam" id="TIGR00507">
    <property type="entry name" value="aroE"/>
    <property type="match status" value="1"/>
</dbReference>
<feature type="domain" description="Shikimate dehydrogenase substrate binding N-terminal" evidence="8">
    <location>
        <begin position="235"/>
        <end position="315"/>
    </location>
</feature>
<dbReference type="Pfam" id="PF01487">
    <property type="entry name" value="DHquinase_I"/>
    <property type="match status" value="1"/>
</dbReference>
<feature type="domain" description="Quinate/shikimate 5-dehydrogenase/glutamyl-tRNA reductase" evidence="7">
    <location>
        <begin position="352"/>
        <end position="410"/>
    </location>
</feature>
<keyword evidence="2" id="KW-0028">Amino-acid biosynthesis</keyword>
<dbReference type="HAMAP" id="MF_00222">
    <property type="entry name" value="Shikimate_DH_AroE"/>
    <property type="match status" value="1"/>
</dbReference>
<dbReference type="Pfam" id="PF08501">
    <property type="entry name" value="Shikimate_dh_N"/>
    <property type="match status" value="1"/>
</dbReference>
<organism evidence="11">
    <name type="scientific">Selaginella moellendorffii</name>
    <name type="common">Spikemoss</name>
    <dbReference type="NCBI Taxonomy" id="88036"/>
    <lineage>
        <taxon>Eukaryota</taxon>
        <taxon>Viridiplantae</taxon>
        <taxon>Streptophyta</taxon>
        <taxon>Embryophyta</taxon>
        <taxon>Tracheophyta</taxon>
        <taxon>Lycopodiopsida</taxon>
        <taxon>Selaginellales</taxon>
        <taxon>Selaginellaceae</taxon>
        <taxon>Selaginella</taxon>
    </lineage>
</organism>
<dbReference type="InterPro" id="IPR022893">
    <property type="entry name" value="Shikimate_DH_fam"/>
</dbReference>
<dbReference type="Gene3D" id="3.20.20.70">
    <property type="entry name" value="Aldolase class I"/>
    <property type="match status" value="1"/>
</dbReference>
<dbReference type="Proteomes" id="UP000001514">
    <property type="component" value="Unassembled WGS sequence"/>
</dbReference>
<dbReference type="InterPro" id="IPR001381">
    <property type="entry name" value="DHquinase_I"/>
</dbReference>
<keyword evidence="11" id="KW-1185">Reference proteome</keyword>
<dbReference type="eggNOG" id="KOG0692">
    <property type="taxonomic scope" value="Eukaryota"/>
</dbReference>
<evidence type="ECO:0000259" key="7">
    <source>
        <dbReference type="Pfam" id="PF01488"/>
    </source>
</evidence>
<dbReference type="EMBL" id="GL377605">
    <property type="protein sequence ID" value="EFJ19785.1"/>
    <property type="molecule type" value="Genomic_DNA"/>
</dbReference>
<dbReference type="OMA" id="RIFQIMV"/>
<dbReference type="STRING" id="88036.D8S7P3"/>
<protein>
    <recommendedName>
        <fullName evidence="1">shikimate dehydrogenase (NADP(+))</fullName>
        <ecNumber evidence="1">1.1.1.25</ecNumber>
    </recommendedName>
</protein>
<evidence type="ECO:0000256" key="6">
    <source>
        <dbReference type="ARBA" id="ARBA00023239"/>
    </source>
</evidence>
<feature type="domain" description="SDH C-terminal" evidence="9">
    <location>
        <begin position="464"/>
        <end position="493"/>
    </location>
</feature>
<evidence type="ECO:0000256" key="4">
    <source>
        <dbReference type="ARBA" id="ARBA00023002"/>
    </source>
</evidence>
<dbReference type="KEGG" id="smo:SELMODRAFT_233322"/>
<proteinExistence type="inferred from homology"/>
<dbReference type="FunFam" id="3.40.50.720:FF:000172">
    <property type="entry name" value="Bifunctional 3-dehydroquinate dehydratase/shikimate dehydrogenase, chloroplastic"/>
    <property type="match status" value="1"/>
</dbReference>
<dbReference type="InterPro" id="IPR018508">
    <property type="entry name" value="3-dehydroquinate_DH_AS"/>
</dbReference>
<dbReference type="SUPFAM" id="SSF51735">
    <property type="entry name" value="NAD(P)-binding Rossmann-fold domains"/>
    <property type="match status" value="1"/>
</dbReference>
<dbReference type="GO" id="GO:0050661">
    <property type="term" value="F:NADP binding"/>
    <property type="evidence" value="ECO:0007669"/>
    <property type="project" value="InterPro"/>
</dbReference>
<evidence type="ECO:0000259" key="8">
    <source>
        <dbReference type="Pfam" id="PF08501"/>
    </source>
</evidence>
<dbReference type="Gramene" id="EFJ19785">
    <property type="protein sequence ID" value="EFJ19785"/>
    <property type="gene ID" value="SELMODRAFT_233322"/>
</dbReference>
<dbReference type="HOGENOM" id="CLU_019120_0_0_1"/>
<dbReference type="GO" id="GO:0004764">
    <property type="term" value="F:shikimate 3-dehydrogenase (NADP+) activity"/>
    <property type="evidence" value="ECO:0000318"/>
    <property type="project" value="GO_Central"/>
</dbReference>
<dbReference type="GO" id="GO:0009073">
    <property type="term" value="P:aromatic amino acid family biosynthetic process"/>
    <property type="evidence" value="ECO:0007669"/>
    <property type="project" value="UniProtKB-KW"/>
</dbReference>
<evidence type="ECO:0000259" key="9">
    <source>
        <dbReference type="Pfam" id="PF18317"/>
    </source>
</evidence>
<evidence type="ECO:0000256" key="5">
    <source>
        <dbReference type="ARBA" id="ARBA00023141"/>
    </source>
</evidence>
<dbReference type="HAMAP" id="MF_00214">
    <property type="entry name" value="AroD"/>
    <property type="match status" value="1"/>
</dbReference>
<evidence type="ECO:0000313" key="10">
    <source>
        <dbReference type="EMBL" id="EFJ19785.1"/>
    </source>
</evidence>